<feature type="chain" id="PRO_5036782752" evidence="1">
    <location>
        <begin position="19"/>
        <end position="358"/>
    </location>
</feature>
<organism evidence="2 3">
    <name type="scientific">Candidatus Korobacter versatilis</name>
    <dbReference type="NCBI Taxonomy" id="658062"/>
    <lineage>
        <taxon>Bacteria</taxon>
        <taxon>Pseudomonadati</taxon>
        <taxon>Acidobacteriota</taxon>
        <taxon>Terriglobia</taxon>
        <taxon>Terriglobales</taxon>
        <taxon>Candidatus Korobacteraceae</taxon>
        <taxon>Candidatus Korobacter</taxon>
    </lineage>
</organism>
<dbReference type="EMBL" id="JACPNR010000007">
    <property type="protein sequence ID" value="MBI2678376.1"/>
    <property type="molecule type" value="Genomic_DNA"/>
</dbReference>
<keyword evidence="1" id="KW-0732">Signal</keyword>
<name>A0A932A990_9BACT</name>
<reference evidence="2" key="1">
    <citation type="submission" date="2020-07" db="EMBL/GenBank/DDBJ databases">
        <title>Huge and variable diversity of episymbiotic CPR bacteria and DPANN archaea in groundwater ecosystems.</title>
        <authorList>
            <person name="He C.Y."/>
            <person name="Keren R."/>
            <person name="Whittaker M."/>
            <person name="Farag I.F."/>
            <person name="Doudna J."/>
            <person name="Cate J.H.D."/>
            <person name="Banfield J.F."/>
        </authorList>
    </citation>
    <scope>NUCLEOTIDE SEQUENCE</scope>
    <source>
        <strain evidence="2">NC_groundwater_580_Pr5_B-0.1um_64_19</strain>
    </source>
</reference>
<sequence length="358" mass="39644">MKRVRVLLLLFCSLLAGAQAKPSTPPAGKTGAFKFAISGDSRNCGDIVMPAIAADARAQGAAFYWHLGDARWLKGIDEDIANAKDAPAPSLEQYRGMAWQDFIRHQLQAWGDTPVMLGIGNHELYGNKTRQEFLATFGHWANQPWVEKMRLHDGPNDREPRTYFHWIDHGIDFIYLDNASHDQFDEAQMNWFAGVLGRAAKDPDVRALIVGAHAPLPDSFGKGHAMDDWPVGVASGRRAYQLLLDFKANSGKGVTFFGSHQHFYMPNIYNTAYWNANGGVLPGYIVGSAGAHRYALPGNAPAGSKTMVYGYVLGTADASGATKFEYREVYESDVPKNVRARYAPDFIHWCFAENGDRK</sequence>
<evidence type="ECO:0000313" key="2">
    <source>
        <dbReference type="EMBL" id="MBI2678376.1"/>
    </source>
</evidence>
<dbReference type="SUPFAM" id="SSF56300">
    <property type="entry name" value="Metallo-dependent phosphatases"/>
    <property type="match status" value="1"/>
</dbReference>
<evidence type="ECO:0000313" key="3">
    <source>
        <dbReference type="Proteomes" id="UP000779809"/>
    </source>
</evidence>
<evidence type="ECO:0000256" key="1">
    <source>
        <dbReference type="SAM" id="SignalP"/>
    </source>
</evidence>
<comment type="caution">
    <text evidence="2">The sequence shown here is derived from an EMBL/GenBank/DDBJ whole genome shotgun (WGS) entry which is preliminary data.</text>
</comment>
<feature type="signal peptide" evidence="1">
    <location>
        <begin position="1"/>
        <end position="18"/>
    </location>
</feature>
<dbReference type="Gene3D" id="3.60.21.10">
    <property type="match status" value="1"/>
</dbReference>
<protein>
    <submittedName>
        <fullName evidence="2">Metallophosphoesterase</fullName>
    </submittedName>
</protein>
<dbReference type="InterPro" id="IPR029052">
    <property type="entry name" value="Metallo-depent_PP-like"/>
</dbReference>
<dbReference type="Proteomes" id="UP000779809">
    <property type="component" value="Unassembled WGS sequence"/>
</dbReference>
<proteinExistence type="predicted"/>
<accession>A0A932A990</accession>
<gene>
    <name evidence="2" type="ORF">HYX28_06310</name>
</gene>
<dbReference type="AlphaFoldDB" id="A0A932A990"/>